<dbReference type="InterPro" id="IPR018060">
    <property type="entry name" value="HTH_AraC"/>
</dbReference>
<evidence type="ECO:0000256" key="2">
    <source>
        <dbReference type="ARBA" id="ARBA00023125"/>
    </source>
</evidence>
<accession>A0A412DDY9</accession>
<dbReference type="SMART" id="SM00342">
    <property type="entry name" value="HTH_ARAC"/>
    <property type="match status" value="1"/>
</dbReference>
<evidence type="ECO:0000259" key="4">
    <source>
        <dbReference type="PROSITE" id="PS01124"/>
    </source>
</evidence>
<dbReference type="SUPFAM" id="SSF46689">
    <property type="entry name" value="Homeodomain-like"/>
    <property type="match status" value="1"/>
</dbReference>
<dbReference type="PANTHER" id="PTHR43280:SF10">
    <property type="entry name" value="REGULATORY PROTEIN POCR"/>
    <property type="match status" value="1"/>
</dbReference>
<proteinExistence type="predicted"/>
<gene>
    <name evidence="5" type="ORF">DWY65_14580</name>
</gene>
<dbReference type="PROSITE" id="PS01124">
    <property type="entry name" value="HTH_ARAC_FAMILY_2"/>
    <property type="match status" value="1"/>
</dbReference>
<dbReference type="EMBL" id="QRTW01000036">
    <property type="protein sequence ID" value="RGR09585.1"/>
    <property type="molecule type" value="Genomic_DNA"/>
</dbReference>
<dbReference type="Pfam" id="PF12833">
    <property type="entry name" value="HTH_18"/>
    <property type="match status" value="1"/>
</dbReference>
<dbReference type="InterPro" id="IPR054015">
    <property type="entry name" value="ExsA-like_N"/>
</dbReference>
<protein>
    <submittedName>
        <fullName evidence="5">AraC family transcriptional regulator</fullName>
    </submittedName>
</protein>
<dbReference type="Pfam" id="PF22200">
    <property type="entry name" value="ExsA_N"/>
    <property type="match status" value="1"/>
</dbReference>
<dbReference type="CDD" id="cd02208">
    <property type="entry name" value="cupin_RmlC-like"/>
    <property type="match status" value="1"/>
</dbReference>
<dbReference type="Proteomes" id="UP000283310">
    <property type="component" value="Unassembled WGS sequence"/>
</dbReference>
<dbReference type="GO" id="GO:0003700">
    <property type="term" value="F:DNA-binding transcription factor activity"/>
    <property type="evidence" value="ECO:0007669"/>
    <property type="project" value="InterPro"/>
</dbReference>
<evidence type="ECO:0000313" key="5">
    <source>
        <dbReference type="EMBL" id="RGR09585.1"/>
    </source>
</evidence>
<dbReference type="AlphaFoldDB" id="A0A412DDY9"/>
<name>A0A412DDY9_BACSE</name>
<keyword evidence="3" id="KW-0804">Transcription</keyword>
<keyword evidence="2" id="KW-0238">DNA-binding</keyword>
<keyword evidence="1" id="KW-0805">Transcription regulation</keyword>
<evidence type="ECO:0000256" key="3">
    <source>
        <dbReference type="ARBA" id="ARBA00023163"/>
    </source>
</evidence>
<dbReference type="Gene3D" id="1.10.10.60">
    <property type="entry name" value="Homeodomain-like"/>
    <property type="match status" value="1"/>
</dbReference>
<evidence type="ECO:0000256" key="1">
    <source>
        <dbReference type="ARBA" id="ARBA00023015"/>
    </source>
</evidence>
<organism evidence="5 6">
    <name type="scientific">Bacteroides stercoris</name>
    <dbReference type="NCBI Taxonomy" id="46506"/>
    <lineage>
        <taxon>Bacteria</taxon>
        <taxon>Pseudomonadati</taxon>
        <taxon>Bacteroidota</taxon>
        <taxon>Bacteroidia</taxon>
        <taxon>Bacteroidales</taxon>
        <taxon>Bacteroidaceae</taxon>
        <taxon>Bacteroides</taxon>
    </lineage>
</organism>
<dbReference type="InterPro" id="IPR009057">
    <property type="entry name" value="Homeodomain-like_sf"/>
</dbReference>
<feature type="domain" description="HTH araC/xylS-type" evidence="4">
    <location>
        <begin position="219"/>
        <end position="300"/>
    </location>
</feature>
<dbReference type="GO" id="GO:0043565">
    <property type="term" value="F:sequence-specific DNA binding"/>
    <property type="evidence" value="ECO:0007669"/>
    <property type="project" value="InterPro"/>
</dbReference>
<dbReference type="PANTHER" id="PTHR43280">
    <property type="entry name" value="ARAC-FAMILY TRANSCRIPTIONAL REGULATOR"/>
    <property type="match status" value="1"/>
</dbReference>
<sequence>MKHGDKTTKLLTLNRVHKMKLNYIKEHTSCVNYKTEEDAGFALKEAASGEHFDNRQQKIKANHLIFILSGEVSITKDSKEETRVRAGEFIFIPLSSHYTGTVIQPGTYISLSFFHDAISLCDKHMLSSYLDEVQNTPLCFEPLSVRAPLDTFLHLLESYLQAGVNCKHLHELKERELFIIFRTAYTKSEIIQLLYPIMGIEVDFKAAVLKHKDRVRSKQELAELLGMSGSELHRKFTQEFGETVQSWLQKQKNKEILSRLNYDFISIKEVAYELGFTSAAGFNKYCKNNFGCSPSELRQEIKKSSKNKH</sequence>
<reference evidence="5 6" key="1">
    <citation type="submission" date="2018-08" db="EMBL/GenBank/DDBJ databases">
        <title>A genome reference for cultivated species of the human gut microbiota.</title>
        <authorList>
            <person name="Zou Y."/>
            <person name="Xue W."/>
            <person name="Luo G."/>
        </authorList>
    </citation>
    <scope>NUCLEOTIDE SEQUENCE [LARGE SCALE GENOMIC DNA]</scope>
    <source>
        <strain evidence="5 6">AF26-20BH</strain>
    </source>
</reference>
<comment type="caution">
    <text evidence="5">The sequence shown here is derived from an EMBL/GenBank/DDBJ whole genome shotgun (WGS) entry which is preliminary data.</text>
</comment>
<evidence type="ECO:0000313" key="6">
    <source>
        <dbReference type="Proteomes" id="UP000283310"/>
    </source>
</evidence>